<dbReference type="PANTHER" id="PTHR47491">
    <property type="entry name" value="CAP-GLY DOMAIN LINKER"/>
    <property type="match status" value="1"/>
</dbReference>
<dbReference type="AlphaFoldDB" id="A0A6J1CAU5"/>
<evidence type="ECO:0000313" key="6">
    <source>
        <dbReference type="RefSeq" id="XP_022138915.1"/>
    </source>
</evidence>
<dbReference type="OrthoDB" id="1938127at2759"/>
<proteinExistence type="predicted"/>
<feature type="compositionally biased region" description="Basic and acidic residues" evidence="2">
    <location>
        <begin position="205"/>
        <end position="226"/>
    </location>
</feature>
<dbReference type="Proteomes" id="UP000504603">
    <property type="component" value="Unplaced"/>
</dbReference>
<feature type="region of interest" description="Disordered" evidence="2">
    <location>
        <begin position="32"/>
        <end position="115"/>
    </location>
</feature>
<feature type="compositionally biased region" description="Polar residues" evidence="2">
    <location>
        <begin position="173"/>
        <end position="186"/>
    </location>
</feature>
<keyword evidence="1" id="KW-0175">Coiled coil</keyword>
<organism evidence="4 6">
    <name type="scientific">Momordica charantia</name>
    <name type="common">Bitter gourd</name>
    <name type="synonym">Balsam pear</name>
    <dbReference type="NCBI Taxonomy" id="3673"/>
    <lineage>
        <taxon>Eukaryota</taxon>
        <taxon>Viridiplantae</taxon>
        <taxon>Streptophyta</taxon>
        <taxon>Embryophyta</taxon>
        <taxon>Tracheophyta</taxon>
        <taxon>Spermatophyta</taxon>
        <taxon>Magnoliopsida</taxon>
        <taxon>eudicotyledons</taxon>
        <taxon>Gunneridae</taxon>
        <taxon>Pentapetalae</taxon>
        <taxon>rosids</taxon>
        <taxon>fabids</taxon>
        <taxon>Cucurbitales</taxon>
        <taxon>Cucurbitaceae</taxon>
        <taxon>Momordiceae</taxon>
        <taxon>Momordica</taxon>
    </lineage>
</organism>
<dbReference type="KEGG" id="mcha:111009977"/>
<feature type="coiled-coil region" evidence="1">
    <location>
        <begin position="399"/>
        <end position="578"/>
    </location>
</feature>
<dbReference type="Pfam" id="PF24670">
    <property type="entry name" value="DUF7653"/>
    <property type="match status" value="1"/>
</dbReference>
<dbReference type="GeneID" id="111009977"/>
<feature type="compositionally biased region" description="Polar residues" evidence="2">
    <location>
        <begin position="32"/>
        <end position="68"/>
    </location>
</feature>
<sequence>MKKFFFRSKHNIAPPSTNDCKAYWEHPLESRMNNSIGDKAGSSPQSTKHFSSKSGMQTNDIERSSTSPKLRRTRSLSSAAFGDQGQMNFYGPSDPSRSPGSQRQHEQSSRCQGPTWEMQFKVKQMEVPNDYYTGPVRPCSKTCYDSSGNSSTSSSNVSNRVLDRYIDGEQHQEISGSKNKYSQKNNGWRPPRAQCLTPSSPTASIKDKPRSYSSREVKSSHSRFSSRELGEYGFGNESPRSIAKNVVDRLSQYHVLPKATSKELGENVPIRTTDIQNQSLNGCYDPNLDVVTRPCFPTDEPCETVSGPHTEELSGFHKQKISPGRMYEGCKSGETDGDLDGELQRSVKEADERIMFLSEELEQERFVQYRKFDVSDLIQVIKNLSEDRFTLALEISSLLQSRIADRESAKEELRQANAELDSRTRKLEKEKTELQLGLEKELDRRSSDWSFKLEKYKLEEQGLRGRVRELAEQNVSLQREVSSLNKTETENKSTITNLEQNVLDLTTRIDEKNEQNNYLQLNLSKLEEDYRGATEGMDCIRKNFEEKEKECRELHKSITRLSRTCSEQEKTIDGLRERLSEQFVNIQPVEKFDKHFEKLKMEQMRLTGVEMALRKELESYRVEVDSLRHENINILTRLKDNGNESGAINFKLDNEMSSRVYHLQNQGLVLLKESTQFCSKLLEFIKEKVGQLQQTKHRMEHMKNGLDGQFFVESETKIQGFKHGIESLTMSLHRTSMVLQAKSNPTSQSSGVDNALQINSQYPEDVLRSELKAETLLTSLLREKLYSKELEVEQLQAELVTAVRGNDILKCEVQNQMDSLSCLTHKMKDLELQLLKKNDDIFKLQNGFEESTRELETLRDILEKISKERDMVWEEGNKYRENNMLLNSQVDELKSKIETLEEESLMKEGQITILKDTLRSKSFDPLASPSSSWEFQLR</sequence>
<evidence type="ECO:0000256" key="2">
    <source>
        <dbReference type="SAM" id="MobiDB-lite"/>
    </source>
</evidence>
<reference evidence="5 6" key="1">
    <citation type="submission" date="2025-04" db="UniProtKB">
        <authorList>
            <consortium name="RefSeq"/>
        </authorList>
    </citation>
    <scope>IDENTIFICATION</scope>
    <source>
        <strain evidence="5 6">OHB3-1</strain>
    </source>
</reference>
<accession>A0A6J1CAU5</accession>
<keyword evidence="4" id="KW-1185">Reference proteome</keyword>
<evidence type="ECO:0000259" key="3">
    <source>
        <dbReference type="Pfam" id="PF24670"/>
    </source>
</evidence>
<evidence type="ECO:0000313" key="5">
    <source>
        <dbReference type="RefSeq" id="XP_022138914.1"/>
    </source>
</evidence>
<dbReference type="InterPro" id="IPR056070">
    <property type="entry name" value="DUF7653"/>
</dbReference>
<feature type="coiled-coil region" evidence="1">
    <location>
        <begin position="848"/>
        <end position="910"/>
    </location>
</feature>
<dbReference type="RefSeq" id="XP_022138915.1">
    <property type="nucleotide sequence ID" value="XM_022283223.1"/>
</dbReference>
<evidence type="ECO:0000256" key="1">
    <source>
        <dbReference type="SAM" id="Coils"/>
    </source>
</evidence>
<dbReference type="RefSeq" id="XP_022138914.1">
    <property type="nucleotide sequence ID" value="XM_022283222.1"/>
</dbReference>
<name>A0A6J1CAU5_MOMCH</name>
<gene>
    <name evidence="5 6" type="primary">LOC111009977</name>
</gene>
<feature type="domain" description="DUF7653" evidence="3">
    <location>
        <begin position="612"/>
        <end position="743"/>
    </location>
</feature>
<feature type="region of interest" description="Disordered" evidence="2">
    <location>
        <begin position="170"/>
        <end position="226"/>
    </location>
</feature>
<protein>
    <submittedName>
        <fullName evidence="5 6">Myosin-13</fullName>
    </submittedName>
</protein>
<evidence type="ECO:0000313" key="4">
    <source>
        <dbReference type="Proteomes" id="UP000504603"/>
    </source>
</evidence>
<dbReference type="PANTHER" id="PTHR47491:SF5">
    <property type="entry name" value="CAP-GLY DOMAIN LINKER"/>
    <property type="match status" value="1"/>
</dbReference>